<dbReference type="InterPro" id="IPR000070">
    <property type="entry name" value="Pectinesterase_cat"/>
</dbReference>
<evidence type="ECO:0000259" key="10">
    <source>
        <dbReference type="Pfam" id="PF01095"/>
    </source>
</evidence>
<dbReference type="Gene3D" id="2.160.20.10">
    <property type="entry name" value="Single-stranded right-handed beta-helix, Pectin lyase-like"/>
    <property type="match status" value="1"/>
</dbReference>
<dbReference type="InterPro" id="IPR011050">
    <property type="entry name" value="Pectin_lyase_fold/virulence"/>
</dbReference>
<comment type="similarity">
    <text evidence="2">Belongs to the pectinesterase family.</text>
</comment>
<evidence type="ECO:0000256" key="3">
    <source>
        <dbReference type="ARBA" id="ARBA00013229"/>
    </source>
</evidence>
<dbReference type="Proteomes" id="UP000288805">
    <property type="component" value="Unassembled WGS sequence"/>
</dbReference>
<protein>
    <recommendedName>
        <fullName evidence="3 8">Pectinesterase</fullName>
        <ecNumber evidence="3 8">3.1.1.11</ecNumber>
    </recommendedName>
</protein>
<evidence type="ECO:0000256" key="8">
    <source>
        <dbReference type="RuleBase" id="RU000589"/>
    </source>
</evidence>
<dbReference type="GO" id="GO:0045490">
    <property type="term" value="P:pectin catabolic process"/>
    <property type="evidence" value="ECO:0007669"/>
    <property type="project" value="UniProtKB-UniRule"/>
</dbReference>
<feature type="domain" description="Pectinesterase catalytic" evidence="10">
    <location>
        <begin position="41"/>
        <end position="138"/>
    </location>
</feature>
<keyword evidence="5 8" id="KW-0063">Aspartyl esterase</keyword>
<dbReference type="SUPFAM" id="SSF51126">
    <property type="entry name" value="Pectin lyase-like"/>
    <property type="match status" value="1"/>
</dbReference>
<dbReference type="GO" id="GO:0030599">
    <property type="term" value="F:pectinesterase activity"/>
    <property type="evidence" value="ECO:0007669"/>
    <property type="project" value="UniProtKB-UniRule"/>
</dbReference>
<organism evidence="11 12">
    <name type="scientific">Vitis vinifera</name>
    <name type="common">Grape</name>
    <dbReference type="NCBI Taxonomy" id="29760"/>
    <lineage>
        <taxon>Eukaryota</taxon>
        <taxon>Viridiplantae</taxon>
        <taxon>Streptophyta</taxon>
        <taxon>Embryophyta</taxon>
        <taxon>Tracheophyta</taxon>
        <taxon>Spermatophyta</taxon>
        <taxon>Magnoliopsida</taxon>
        <taxon>eudicotyledons</taxon>
        <taxon>Gunneridae</taxon>
        <taxon>Pentapetalae</taxon>
        <taxon>rosids</taxon>
        <taxon>Vitales</taxon>
        <taxon>Vitaceae</taxon>
        <taxon>Viteae</taxon>
        <taxon>Vitis</taxon>
    </lineage>
</organism>
<comment type="caution">
    <text evidence="11">The sequence shown here is derived from an EMBL/GenBank/DDBJ whole genome shotgun (WGS) entry which is preliminary data.</text>
</comment>
<name>A0A438IFI1_VITVI</name>
<evidence type="ECO:0000256" key="9">
    <source>
        <dbReference type="SAM" id="MobiDB-lite"/>
    </source>
</evidence>
<feature type="compositionally biased region" description="Polar residues" evidence="9">
    <location>
        <begin position="197"/>
        <end position="206"/>
    </location>
</feature>
<dbReference type="InterPro" id="IPR033131">
    <property type="entry name" value="Pectinesterase_Asp_AS"/>
</dbReference>
<sequence>MGNRVADLHSLTTFQELLKCPVCFNFMPSPIYQNSVVAMPGLPGMQAVALSINGDKAMFYNVRLLGAQDTLMDLSGTHYFNQCYIQGSIDFIFGGARSIYKGCVIESITTTSGAIAAHRMESPNDGTGFSFVNCTIIGIGGDDGSMAIATTQIKLKTTTIPSSPTQTNHNPHFPFENITLITAYPTFKPPHKPKDGTSLSLDTKKA</sequence>
<evidence type="ECO:0000256" key="6">
    <source>
        <dbReference type="ARBA" id="ARBA00047928"/>
    </source>
</evidence>
<evidence type="ECO:0000256" key="4">
    <source>
        <dbReference type="ARBA" id="ARBA00022801"/>
    </source>
</evidence>
<keyword evidence="4 8" id="KW-0378">Hydrolase</keyword>
<feature type="region of interest" description="Disordered" evidence="9">
    <location>
        <begin position="187"/>
        <end position="206"/>
    </location>
</feature>
<evidence type="ECO:0000256" key="2">
    <source>
        <dbReference type="ARBA" id="ARBA00008891"/>
    </source>
</evidence>
<dbReference type="PROSITE" id="PS00503">
    <property type="entry name" value="PECTINESTERASE_2"/>
    <property type="match status" value="1"/>
</dbReference>
<comment type="pathway">
    <text evidence="1 8">Glycan metabolism; pectin degradation; 2-dehydro-3-deoxy-D-gluconate from pectin: step 1/5.</text>
</comment>
<gene>
    <name evidence="11" type="primary">QRT1_2</name>
    <name evidence="11" type="ORF">CK203_028773</name>
</gene>
<dbReference type="UniPathway" id="UPA00545">
    <property type="reaction ID" value="UER00823"/>
</dbReference>
<dbReference type="PANTHER" id="PTHR31321:SF31">
    <property type="entry name" value="PECTINESTERASE QRT1"/>
    <property type="match status" value="1"/>
</dbReference>
<dbReference type="AlphaFoldDB" id="A0A438IFI1"/>
<dbReference type="EC" id="3.1.1.11" evidence="3 8"/>
<evidence type="ECO:0000256" key="7">
    <source>
        <dbReference type="PROSITE-ProRule" id="PRU10040"/>
    </source>
</evidence>
<dbReference type="PANTHER" id="PTHR31321">
    <property type="entry name" value="ACYL-COA THIOESTER HYDROLASE YBHC-RELATED"/>
    <property type="match status" value="1"/>
</dbReference>
<evidence type="ECO:0000313" key="12">
    <source>
        <dbReference type="Proteomes" id="UP000288805"/>
    </source>
</evidence>
<dbReference type="EMBL" id="QGNW01000114">
    <property type="protein sequence ID" value="RVW95498.1"/>
    <property type="molecule type" value="Genomic_DNA"/>
</dbReference>
<comment type="catalytic activity">
    <reaction evidence="6 8">
        <text>[(1-&gt;4)-alpha-D-galacturonosyl methyl ester](n) + n H2O = [(1-&gt;4)-alpha-D-galacturonosyl](n) + n methanol + n H(+)</text>
        <dbReference type="Rhea" id="RHEA:22380"/>
        <dbReference type="Rhea" id="RHEA-COMP:14570"/>
        <dbReference type="Rhea" id="RHEA-COMP:14573"/>
        <dbReference type="ChEBI" id="CHEBI:15377"/>
        <dbReference type="ChEBI" id="CHEBI:15378"/>
        <dbReference type="ChEBI" id="CHEBI:17790"/>
        <dbReference type="ChEBI" id="CHEBI:140522"/>
        <dbReference type="ChEBI" id="CHEBI:140523"/>
        <dbReference type="EC" id="3.1.1.11"/>
    </reaction>
</comment>
<evidence type="ECO:0000256" key="5">
    <source>
        <dbReference type="ARBA" id="ARBA00023085"/>
    </source>
</evidence>
<reference evidence="11 12" key="1">
    <citation type="journal article" date="2018" name="PLoS Genet.">
        <title>Population sequencing reveals clonal diversity and ancestral inbreeding in the grapevine cultivar Chardonnay.</title>
        <authorList>
            <person name="Roach M.J."/>
            <person name="Johnson D.L."/>
            <person name="Bohlmann J."/>
            <person name="van Vuuren H.J."/>
            <person name="Jones S.J."/>
            <person name="Pretorius I.S."/>
            <person name="Schmidt S.A."/>
            <person name="Borneman A.R."/>
        </authorList>
    </citation>
    <scope>NUCLEOTIDE SEQUENCE [LARGE SCALE GENOMIC DNA]</scope>
    <source>
        <strain evidence="12">cv. Chardonnay</strain>
        <tissue evidence="11">Leaf</tissue>
    </source>
</reference>
<accession>A0A438IFI1</accession>
<dbReference type="Pfam" id="PF01095">
    <property type="entry name" value="Pectinesterase"/>
    <property type="match status" value="1"/>
</dbReference>
<feature type="active site" evidence="7">
    <location>
        <position position="90"/>
    </location>
</feature>
<evidence type="ECO:0000313" key="11">
    <source>
        <dbReference type="EMBL" id="RVW95498.1"/>
    </source>
</evidence>
<dbReference type="GO" id="GO:0042545">
    <property type="term" value="P:cell wall modification"/>
    <property type="evidence" value="ECO:0007669"/>
    <property type="project" value="UniProtKB-UniRule"/>
</dbReference>
<proteinExistence type="inferred from homology"/>
<evidence type="ECO:0000256" key="1">
    <source>
        <dbReference type="ARBA" id="ARBA00005184"/>
    </source>
</evidence>
<dbReference type="InterPro" id="IPR012334">
    <property type="entry name" value="Pectin_lyas_fold"/>
</dbReference>